<proteinExistence type="predicted"/>
<sequence>MNIEQMTMEKLLEAWTTISYRLFSGQQDEKAQLIQQRRNLINRLQAKGVTDIQIDGMGNDHYVLEYRYHGNKVKNKFFINQ</sequence>
<name>A6TM04_ALKMQ</name>
<accession>A6TM04</accession>
<evidence type="ECO:0000313" key="1">
    <source>
        <dbReference type="EMBL" id="ABR47222.1"/>
    </source>
</evidence>
<gene>
    <name evidence="1" type="ordered locus">Amet_1005</name>
</gene>
<dbReference type="AlphaFoldDB" id="A6TM04"/>
<organism evidence="1 2">
    <name type="scientific">Alkaliphilus metalliredigens (strain QYMF)</name>
    <dbReference type="NCBI Taxonomy" id="293826"/>
    <lineage>
        <taxon>Bacteria</taxon>
        <taxon>Bacillati</taxon>
        <taxon>Bacillota</taxon>
        <taxon>Clostridia</taxon>
        <taxon>Peptostreptococcales</taxon>
        <taxon>Natronincolaceae</taxon>
        <taxon>Alkaliphilus</taxon>
    </lineage>
</organism>
<protein>
    <submittedName>
        <fullName evidence="1">Uncharacterized protein</fullName>
    </submittedName>
</protein>
<reference evidence="2" key="1">
    <citation type="journal article" date="2016" name="Genome Announc.">
        <title>Complete genome sequence of Alkaliphilus metalliredigens strain QYMF, an alkaliphilic and metal-reducing bacterium isolated from borax-contaminated leachate ponds.</title>
        <authorList>
            <person name="Hwang C."/>
            <person name="Copeland A."/>
            <person name="Lucas S."/>
            <person name="Lapidus A."/>
            <person name="Barry K."/>
            <person name="Detter J.C."/>
            <person name="Glavina Del Rio T."/>
            <person name="Hammon N."/>
            <person name="Israni S."/>
            <person name="Dalin E."/>
            <person name="Tice H."/>
            <person name="Pitluck S."/>
            <person name="Chertkov O."/>
            <person name="Brettin T."/>
            <person name="Bruce D."/>
            <person name="Han C."/>
            <person name="Schmutz J."/>
            <person name="Larimer F."/>
            <person name="Land M.L."/>
            <person name="Hauser L."/>
            <person name="Kyrpides N."/>
            <person name="Mikhailova N."/>
            <person name="Ye Q."/>
            <person name="Zhou J."/>
            <person name="Richardson P."/>
            <person name="Fields M.W."/>
        </authorList>
    </citation>
    <scope>NUCLEOTIDE SEQUENCE [LARGE SCALE GENOMIC DNA]</scope>
    <source>
        <strain evidence="2">QYMF</strain>
    </source>
</reference>
<evidence type="ECO:0000313" key="2">
    <source>
        <dbReference type="Proteomes" id="UP000001572"/>
    </source>
</evidence>
<dbReference type="EMBL" id="CP000724">
    <property type="protein sequence ID" value="ABR47222.1"/>
    <property type="molecule type" value="Genomic_DNA"/>
</dbReference>
<dbReference type="HOGENOM" id="CLU_2566278_0_0_9"/>
<dbReference type="KEGG" id="amt:Amet_1005"/>
<dbReference type="Proteomes" id="UP000001572">
    <property type="component" value="Chromosome"/>
</dbReference>
<dbReference type="RefSeq" id="WP_012062264.1">
    <property type="nucleotide sequence ID" value="NC_009633.1"/>
</dbReference>
<keyword evidence="2" id="KW-1185">Reference proteome</keyword>